<dbReference type="EMBL" id="CP009113">
    <property type="protein sequence ID" value="ANS32657.1"/>
    <property type="molecule type" value="Genomic_DNA"/>
</dbReference>
<feature type="transmembrane region" description="Helical" evidence="1">
    <location>
        <begin position="211"/>
        <end position="230"/>
    </location>
</feature>
<keyword evidence="1" id="KW-1133">Transmembrane helix</keyword>
<keyword evidence="2" id="KW-0614">Plasmid</keyword>
<geneLocation type="plasmid" evidence="3">
    <name>pr1cp2</name>
</geneLocation>
<feature type="transmembrane region" description="Helical" evidence="1">
    <location>
        <begin position="53"/>
        <end position="70"/>
    </location>
</feature>
<proteinExistence type="predicted"/>
<feature type="transmembrane region" description="Helical" evidence="1">
    <location>
        <begin position="77"/>
        <end position="102"/>
    </location>
</feature>
<sequence>MVAQERSSALASVNFPGYIVAWIASVVVIVGSVGPWATSGIFSLPGTHGDGKYTLALGGVAAVVLLIKSAMTNRWPLVVAALMGFLCLIVGVVDIASVSSFISDEDRQGGVVSVGWGLWMVVVGTVLLVVGCIVAQIGVPPRAVPGIDLIPREITSDAETRDAETPAHIKPDHETIDVFLDFWSSWRGVLVMTLLGWLALAWLFTGNFVSAIGWSLFPGAVLGFLMFRYARGNKSRKA</sequence>
<feature type="transmembrane region" description="Helical" evidence="1">
    <location>
        <begin position="114"/>
        <end position="135"/>
    </location>
</feature>
<name>A0A1B1KJ84_RHOOP</name>
<accession>A0A1B1KJ84</accession>
<keyword evidence="1" id="KW-0472">Membrane</keyword>
<reference evidence="2 3" key="1">
    <citation type="submission" date="2014-07" db="EMBL/GenBank/DDBJ databases">
        <authorList>
            <person name="Zhang J.E."/>
            <person name="Yang H."/>
            <person name="Guo J."/>
            <person name="Deng Z."/>
            <person name="Luo H."/>
            <person name="Luo M."/>
            <person name="Zhao B."/>
        </authorList>
    </citation>
    <scope>NUCLEOTIDE SEQUENCE [LARGE SCALE GENOMIC DNA]</scope>
    <source>
        <strain evidence="2 3">1CP</strain>
        <plasmid evidence="3">Plasmid pr1cp2</plasmid>
    </source>
</reference>
<gene>
    <name evidence="2" type="ORF">R1CP_40385</name>
</gene>
<evidence type="ECO:0000313" key="3">
    <source>
        <dbReference type="Proteomes" id="UP000186108"/>
    </source>
</evidence>
<dbReference type="AlphaFoldDB" id="A0A1B1KJ84"/>
<organism evidence="2 3">
    <name type="scientific">Rhodococcus opacus</name>
    <name type="common">Nocardia opaca</name>
    <dbReference type="NCBI Taxonomy" id="37919"/>
    <lineage>
        <taxon>Bacteria</taxon>
        <taxon>Bacillati</taxon>
        <taxon>Actinomycetota</taxon>
        <taxon>Actinomycetes</taxon>
        <taxon>Mycobacteriales</taxon>
        <taxon>Nocardiaceae</taxon>
        <taxon>Rhodococcus</taxon>
    </lineage>
</organism>
<dbReference type="Proteomes" id="UP000186108">
    <property type="component" value="Plasmid pR1CP2"/>
</dbReference>
<protein>
    <submittedName>
        <fullName evidence="2">Putative membrane protein</fullName>
    </submittedName>
</protein>
<evidence type="ECO:0000313" key="2">
    <source>
        <dbReference type="EMBL" id="ANS32657.1"/>
    </source>
</evidence>
<evidence type="ECO:0000256" key="1">
    <source>
        <dbReference type="SAM" id="Phobius"/>
    </source>
</evidence>
<feature type="transmembrane region" description="Helical" evidence="1">
    <location>
        <begin position="12"/>
        <end position="33"/>
    </location>
</feature>
<feature type="transmembrane region" description="Helical" evidence="1">
    <location>
        <begin position="188"/>
        <end position="205"/>
    </location>
</feature>
<keyword evidence="1" id="KW-0812">Transmembrane</keyword>